<gene>
    <name evidence="1" type="ORF">UFOPK3797_00246</name>
</gene>
<proteinExistence type="predicted"/>
<protein>
    <submittedName>
        <fullName evidence="1">Unannotated protein</fullName>
    </submittedName>
</protein>
<organism evidence="1">
    <name type="scientific">freshwater metagenome</name>
    <dbReference type="NCBI Taxonomy" id="449393"/>
    <lineage>
        <taxon>unclassified sequences</taxon>
        <taxon>metagenomes</taxon>
        <taxon>ecological metagenomes</taxon>
    </lineage>
</organism>
<reference evidence="1" key="1">
    <citation type="submission" date="2020-05" db="EMBL/GenBank/DDBJ databases">
        <authorList>
            <person name="Chiriac C."/>
            <person name="Salcher M."/>
            <person name="Ghai R."/>
            <person name="Kavagutti S V."/>
        </authorList>
    </citation>
    <scope>NUCLEOTIDE SEQUENCE</scope>
</reference>
<accession>A0A6J7JWT7</accession>
<dbReference type="EMBL" id="CAFBNN010000016">
    <property type="protein sequence ID" value="CAB4946512.1"/>
    <property type="molecule type" value="Genomic_DNA"/>
</dbReference>
<name>A0A6J7JWT7_9ZZZZ</name>
<evidence type="ECO:0000313" key="1">
    <source>
        <dbReference type="EMBL" id="CAB4946512.1"/>
    </source>
</evidence>
<dbReference type="AlphaFoldDB" id="A0A6J7JWT7"/>
<sequence>MDLSNSSASASSKSASSASVFASKNIASAGFTISDNSAFNLASDSSAASTLNTYRNGLAVNS</sequence>